<dbReference type="HOGENOM" id="CLU_062534_0_0_1"/>
<dbReference type="PaxDb" id="4113-PGSC0003DMT400096610"/>
<dbReference type="Proteomes" id="UP000011115">
    <property type="component" value="Unassembled WGS sequence"/>
</dbReference>
<protein>
    <submittedName>
        <fullName evidence="2">Integrase core domain containing protein</fullName>
    </submittedName>
</protein>
<sequence>MTRRLSLLLSHHWASHTGTKDGVCPFGESPKACYEKSVENGLVQRSTNPIDGPPIHPRTVNGVRRSQDTVENAPKCGLEIKECLKPGKDPIHETSSMDCRSVSFGTNNSSTGTMAPKKLVTYTKKGKSKSVSPSFRLIDEDNDVETDPAYIPPNTRTSPTTPRVTRGTPRKSAYASGSESSHASRFESAHDAGSIAKSATGSGENKQVASSDEATSSESVPAPQNDNPVPVVGDPNRWCVEGQWQIYWDAKMKNDKEIMAQLITEERRVLTGSLQTVPDIHRLY</sequence>
<feature type="compositionally biased region" description="Polar residues" evidence="1">
    <location>
        <begin position="197"/>
        <end position="227"/>
    </location>
</feature>
<dbReference type="EnsemblPlants" id="PGSC0003DMT400096610">
    <property type="protein sequence ID" value="PGSC0003DMT400096610"/>
    <property type="gene ID" value="PGSC0003DMG400046181"/>
</dbReference>
<evidence type="ECO:0000256" key="1">
    <source>
        <dbReference type="SAM" id="MobiDB-lite"/>
    </source>
</evidence>
<feature type="compositionally biased region" description="Low complexity" evidence="1">
    <location>
        <begin position="152"/>
        <end position="167"/>
    </location>
</feature>
<dbReference type="AlphaFoldDB" id="M1DYU7"/>
<feature type="region of interest" description="Disordered" evidence="1">
    <location>
        <begin position="122"/>
        <end position="234"/>
    </location>
</feature>
<reference evidence="3" key="1">
    <citation type="journal article" date="2011" name="Nature">
        <title>Genome sequence and analysis of the tuber crop potato.</title>
        <authorList>
            <consortium name="The Potato Genome Sequencing Consortium"/>
        </authorList>
    </citation>
    <scope>NUCLEOTIDE SEQUENCE [LARGE SCALE GENOMIC DNA]</scope>
    <source>
        <strain evidence="3">cv. DM1-3 516 R44</strain>
    </source>
</reference>
<name>M1DYU7_SOLTU</name>
<dbReference type="InParanoid" id="M1DYU7"/>
<evidence type="ECO:0000313" key="3">
    <source>
        <dbReference type="Proteomes" id="UP000011115"/>
    </source>
</evidence>
<evidence type="ECO:0000313" key="2">
    <source>
        <dbReference type="EnsemblPlants" id="PGSC0003DMT400096610"/>
    </source>
</evidence>
<organism evidence="2 3">
    <name type="scientific">Solanum tuberosum</name>
    <name type="common">Potato</name>
    <dbReference type="NCBI Taxonomy" id="4113"/>
    <lineage>
        <taxon>Eukaryota</taxon>
        <taxon>Viridiplantae</taxon>
        <taxon>Streptophyta</taxon>
        <taxon>Embryophyta</taxon>
        <taxon>Tracheophyta</taxon>
        <taxon>Spermatophyta</taxon>
        <taxon>Magnoliopsida</taxon>
        <taxon>eudicotyledons</taxon>
        <taxon>Gunneridae</taxon>
        <taxon>Pentapetalae</taxon>
        <taxon>asterids</taxon>
        <taxon>lamiids</taxon>
        <taxon>Solanales</taxon>
        <taxon>Solanaceae</taxon>
        <taxon>Solanoideae</taxon>
        <taxon>Solaneae</taxon>
        <taxon>Solanum</taxon>
    </lineage>
</organism>
<keyword evidence="3" id="KW-1185">Reference proteome</keyword>
<dbReference type="Gramene" id="PGSC0003DMT400096610">
    <property type="protein sequence ID" value="PGSC0003DMT400096610"/>
    <property type="gene ID" value="PGSC0003DMG400046181"/>
</dbReference>
<proteinExistence type="predicted"/>
<reference evidence="2" key="2">
    <citation type="submission" date="2015-06" db="UniProtKB">
        <authorList>
            <consortium name="EnsemblPlants"/>
        </authorList>
    </citation>
    <scope>IDENTIFICATION</scope>
    <source>
        <strain evidence="2">DM1-3 516 R44</strain>
    </source>
</reference>
<accession>M1DYU7</accession>